<evidence type="ECO:0000313" key="4">
    <source>
        <dbReference type="EMBL" id="KIH59617.1"/>
    </source>
</evidence>
<proteinExistence type="predicted"/>
<evidence type="ECO:0000256" key="1">
    <source>
        <dbReference type="ARBA" id="ARBA00023157"/>
    </source>
</evidence>
<protein>
    <recommendedName>
        <fullName evidence="3">CUB domain-containing protein</fullName>
    </recommendedName>
</protein>
<name>A0A0C2DB38_9BILA</name>
<dbReference type="OrthoDB" id="5819035at2759"/>
<feature type="domain" description="CUB" evidence="3">
    <location>
        <begin position="25"/>
        <end position="143"/>
    </location>
</feature>
<dbReference type="AlphaFoldDB" id="A0A0C2DB38"/>
<organism evidence="4 5">
    <name type="scientific">Ancylostoma duodenale</name>
    <dbReference type="NCBI Taxonomy" id="51022"/>
    <lineage>
        <taxon>Eukaryota</taxon>
        <taxon>Metazoa</taxon>
        <taxon>Ecdysozoa</taxon>
        <taxon>Nematoda</taxon>
        <taxon>Chromadorea</taxon>
        <taxon>Rhabditida</taxon>
        <taxon>Rhabditina</taxon>
        <taxon>Rhabditomorpha</taxon>
        <taxon>Strongyloidea</taxon>
        <taxon>Ancylostomatidae</taxon>
        <taxon>Ancylostomatinae</taxon>
        <taxon>Ancylostoma</taxon>
    </lineage>
</organism>
<dbReference type="EMBL" id="KN731769">
    <property type="protein sequence ID" value="KIH59617.1"/>
    <property type="molecule type" value="Genomic_DNA"/>
</dbReference>
<evidence type="ECO:0000313" key="5">
    <source>
        <dbReference type="Proteomes" id="UP000054047"/>
    </source>
</evidence>
<accession>A0A0C2DB38</accession>
<dbReference type="Gene3D" id="2.60.120.290">
    <property type="entry name" value="Spermadhesin, CUB domain"/>
    <property type="match status" value="1"/>
</dbReference>
<dbReference type="Pfam" id="PF00431">
    <property type="entry name" value="CUB"/>
    <property type="match status" value="1"/>
</dbReference>
<sequence length="155" mass="17509">MVDIPILEIVPDVFALLAMVPPDGCGKELEAKETWQTQEITVGENSQLHLDGYKKCNYWIKFPKDKKIRIELKEIQFNSTAGCTKGGLEIKTNPDETLTGYRFCEELDEGQTVVSTSSPVPLIIYSRLNSRSRAVIRFKYVTHRKTSGDGHDDTD</sequence>
<keyword evidence="5" id="KW-1185">Reference proteome</keyword>
<dbReference type="PROSITE" id="PS01180">
    <property type="entry name" value="CUB"/>
    <property type="match status" value="1"/>
</dbReference>
<keyword evidence="1" id="KW-1015">Disulfide bond</keyword>
<evidence type="ECO:0000256" key="2">
    <source>
        <dbReference type="PROSITE-ProRule" id="PRU00059"/>
    </source>
</evidence>
<dbReference type="InterPro" id="IPR035914">
    <property type="entry name" value="Sperma_CUB_dom_sf"/>
</dbReference>
<comment type="caution">
    <text evidence="2">Lacks conserved residue(s) required for the propagation of feature annotation.</text>
</comment>
<reference evidence="4 5" key="1">
    <citation type="submission" date="2013-12" db="EMBL/GenBank/DDBJ databases">
        <title>Draft genome of the parsitic nematode Ancylostoma duodenale.</title>
        <authorList>
            <person name="Mitreva M."/>
        </authorList>
    </citation>
    <scope>NUCLEOTIDE SEQUENCE [LARGE SCALE GENOMIC DNA]</scope>
    <source>
        <strain evidence="4 5">Zhejiang</strain>
    </source>
</reference>
<gene>
    <name evidence="4" type="ORF">ANCDUO_10143</name>
</gene>
<dbReference type="InterPro" id="IPR000859">
    <property type="entry name" value="CUB_dom"/>
</dbReference>
<evidence type="ECO:0000259" key="3">
    <source>
        <dbReference type="PROSITE" id="PS01180"/>
    </source>
</evidence>
<dbReference type="Proteomes" id="UP000054047">
    <property type="component" value="Unassembled WGS sequence"/>
</dbReference>
<dbReference type="SUPFAM" id="SSF49854">
    <property type="entry name" value="Spermadhesin, CUB domain"/>
    <property type="match status" value="1"/>
</dbReference>